<evidence type="ECO:0000256" key="1">
    <source>
        <dbReference type="ARBA" id="ARBA00038476"/>
    </source>
</evidence>
<evidence type="ECO:0000313" key="2">
    <source>
        <dbReference type="EMBL" id="CZR59808.1"/>
    </source>
</evidence>
<dbReference type="PANTHER" id="PTHR12475:SF4">
    <property type="entry name" value="PROTEIN THEM6"/>
    <property type="match status" value="1"/>
</dbReference>
<dbReference type="OrthoDB" id="265761at2759"/>
<keyword evidence="3" id="KW-1185">Reference proteome</keyword>
<evidence type="ECO:0000313" key="3">
    <source>
        <dbReference type="Proteomes" id="UP000184330"/>
    </source>
</evidence>
<protein>
    <recommendedName>
        <fullName evidence="4">Capsule polysaccharide biosynthesis protein</fullName>
    </recommendedName>
</protein>
<dbReference type="SUPFAM" id="SSF54637">
    <property type="entry name" value="Thioesterase/thiol ester dehydrase-isomerase"/>
    <property type="match status" value="1"/>
</dbReference>
<dbReference type="InterPro" id="IPR051490">
    <property type="entry name" value="THEM6_lcsJ_thioesterase"/>
</dbReference>
<accession>A0A1L7X457</accession>
<comment type="similarity">
    <text evidence="1">Belongs to the lcsJ thioesterase family.</text>
</comment>
<gene>
    <name evidence="2" type="ORF">PAC_09702</name>
</gene>
<evidence type="ECO:0008006" key="4">
    <source>
        <dbReference type="Google" id="ProtNLM"/>
    </source>
</evidence>
<dbReference type="InterPro" id="IPR029069">
    <property type="entry name" value="HotDog_dom_sf"/>
</dbReference>
<proteinExistence type="inferred from homology"/>
<organism evidence="2 3">
    <name type="scientific">Phialocephala subalpina</name>
    <dbReference type="NCBI Taxonomy" id="576137"/>
    <lineage>
        <taxon>Eukaryota</taxon>
        <taxon>Fungi</taxon>
        <taxon>Dikarya</taxon>
        <taxon>Ascomycota</taxon>
        <taxon>Pezizomycotina</taxon>
        <taxon>Leotiomycetes</taxon>
        <taxon>Helotiales</taxon>
        <taxon>Mollisiaceae</taxon>
        <taxon>Phialocephala</taxon>
        <taxon>Phialocephala fortinii species complex</taxon>
    </lineage>
</organism>
<dbReference type="Pfam" id="PF13279">
    <property type="entry name" value="4HBT_2"/>
    <property type="match status" value="1"/>
</dbReference>
<name>A0A1L7X457_9HELO</name>
<dbReference type="AlphaFoldDB" id="A0A1L7X457"/>
<dbReference type="Proteomes" id="UP000184330">
    <property type="component" value="Unassembled WGS sequence"/>
</dbReference>
<dbReference type="PANTHER" id="PTHR12475">
    <property type="match status" value="1"/>
</dbReference>
<reference evidence="2 3" key="1">
    <citation type="submission" date="2016-03" db="EMBL/GenBank/DDBJ databases">
        <authorList>
            <person name="Ploux O."/>
        </authorList>
    </citation>
    <scope>NUCLEOTIDE SEQUENCE [LARGE SCALE GENOMIC DNA]</scope>
    <source>
        <strain evidence="2 3">UAMH 11012</strain>
    </source>
</reference>
<dbReference type="EMBL" id="FJOG01000014">
    <property type="protein sequence ID" value="CZR59808.1"/>
    <property type="molecule type" value="Genomic_DNA"/>
</dbReference>
<sequence>MASATRLPVKSIALGTALVLAAGSSRLNLRNVIINIFTGPGSYSRIAAALLVVLNLKNAPWAWHYRVFYGILYHCLFHKPNIPLDIAPSTLFLPVITASHSPFMECDYNAHKSNSTYFSDLDVTRSHLICALIQPGIEKLQHNAREKLVLDKVGKPVLGKWSIMLGGVMSTFKREIGMYEGYEMWTRLLAWDRKWFYLVTHFVKKGAVKPESYILTDGSWFGKNKYQKVNKDGNKTGEAVEYLDVKAIFASSISKYVIKLGRLTIHPEVSLNAAGMLPPRPGGWATMNNASGESMPETFERVESSEATQESSSGEEWDWKKIEEKNNDGLKLVEHFAALDGLHGEFTGSKAPALGRYRDFLPSLW</sequence>